<dbReference type="PROSITE" id="PS51194">
    <property type="entry name" value="HELICASE_CTER"/>
    <property type="match status" value="1"/>
</dbReference>
<evidence type="ECO:0000256" key="6">
    <source>
        <dbReference type="ARBA" id="ARBA00023125"/>
    </source>
</evidence>
<dbReference type="InterPro" id="IPR049730">
    <property type="entry name" value="SNF2/RAD54-like_C"/>
</dbReference>
<evidence type="ECO:0000256" key="3">
    <source>
        <dbReference type="ARBA" id="ARBA00022741"/>
    </source>
</evidence>
<keyword evidence="5" id="KW-0067">ATP-binding</keyword>
<dbReference type="OrthoDB" id="5857104at2759"/>
<dbReference type="AlphaFoldDB" id="A0A9W6Z1K5"/>
<protein>
    <submittedName>
        <fullName evidence="10">Unnamed protein product</fullName>
    </submittedName>
</protein>
<dbReference type="GO" id="GO:0005634">
    <property type="term" value="C:nucleus"/>
    <property type="evidence" value="ECO:0007669"/>
    <property type="project" value="UniProtKB-SubCell"/>
</dbReference>
<feature type="region of interest" description="Disordered" evidence="8">
    <location>
        <begin position="725"/>
        <end position="841"/>
    </location>
</feature>
<evidence type="ECO:0000313" key="10">
    <source>
        <dbReference type="EMBL" id="GMG40349.1"/>
    </source>
</evidence>
<dbReference type="Gene3D" id="3.40.50.300">
    <property type="entry name" value="P-loop containing nucleotide triphosphate hydrolases"/>
    <property type="match status" value="1"/>
</dbReference>
<dbReference type="InterPro" id="IPR038718">
    <property type="entry name" value="SNF2-like_sf"/>
</dbReference>
<dbReference type="Pfam" id="PF23588">
    <property type="entry name" value="HTH_CHD1_Hrp3"/>
    <property type="match status" value="1"/>
</dbReference>
<organism evidence="10 11">
    <name type="scientific">Ambrosiozyma monospora</name>
    <name type="common">Yeast</name>
    <name type="synonym">Endomycopsis monosporus</name>
    <dbReference type="NCBI Taxonomy" id="43982"/>
    <lineage>
        <taxon>Eukaryota</taxon>
        <taxon>Fungi</taxon>
        <taxon>Dikarya</taxon>
        <taxon>Ascomycota</taxon>
        <taxon>Saccharomycotina</taxon>
        <taxon>Pichiomycetes</taxon>
        <taxon>Pichiales</taxon>
        <taxon>Pichiaceae</taxon>
        <taxon>Ambrosiozyma</taxon>
    </lineage>
</organism>
<evidence type="ECO:0000259" key="9">
    <source>
        <dbReference type="PROSITE" id="PS51194"/>
    </source>
</evidence>
<evidence type="ECO:0000256" key="4">
    <source>
        <dbReference type="ARBA" id="ARBA00022801"/>
    </source>
</evidence>
<dbReference type="Gene3D" id="6.10.140.1440">
    <property type="match status" value="1"/>
</dbReference>
<dbReference type="SUPFAM" id="SSF52540">
    <property type="entry name" value="P-loop containing nucleoside triphosphate hydrolases"/>
    <property type="match status" value="2"/>
</dbReference>
<keyword evidence="11" id="KW-1185">Reference proteome</keyword>
<dbReference type="CDD" id="cd18793">
    <property type="entry name" value="SF2_C_SNF"/>
    <property type="match status" value="1"/>
</dbReference>
<dbReference type="GO" id="GO:0016887">
    <property type="term" value="F:ATP hydrolysis activity"/>
    <property type="evidence" value="ECO:0007669"/>
    <property type="project" value="TreeGrafter"/>
</dbReference>
<dbReference type="InterPro" id="IPR001650">
    <property type="entry name" value="Helicase_C-like"/>
</dbReference>
<accession>A0A9W6Z1K5</accession>
<dbReference type="Pfam" id="PF18196">
    <property type="entry name" value="Cdh1_DBD_1"/>
    <property type="match status" value="1"/>
</dbReference>
<evidence type="ECO:0000256" key="2">
    <source>
        <dbReference type="ARBA" id="ARBA00022737"/>
    </source>
</evidence>
<proteinExistence type="predicted"/>
<dbReference type="FunFam" id="3.40.50.300:FF:000130">
    <property type="entry name" value="Chromodomain-helicase-DNA-binding protein 2 isoform 1"/>
    <property type="match status" value="1"/>
</dbReference>
<dbReference type="GO" id="GO:0000785">
    <property type="term" value="C:chromatin"/>
    <property type="evidence" value="ECO:0007669"/>
    <property type="project" value="TreeGrafter"/>
</dbReference>
<dbReference type="Pfam" id="PF00271">
    <property type="entry name" value="Helicase_C"/>
    <property type="match status" value="1"/>
</dbReference>
<dbReference type="Proteomes" id="UP001165063">
    <property type="component" value="Unassembled WGS sequence"/>
</dbReference>
<dbReference type="Gene3D" id="1.10.10.60">
    <property type="entry name" value="Homeodomain-like"/>
    <property type="match status" value="1"/>
</dbReference>
<keyword evidence="7" id="KW-0539">Nucleus</keyword>
<feature type="compositionally biased region" description="Polar residues" evidence="8">
    <location>
        <begin position="751"/>
        <end position="786"/>
    </location>
</feature>
<dbReference type="GO" id="GO:0042393">
    <property type="term" value="F:histone binding"/>
    <property type="evidence" value="ECO:0007669"/>
    <property type="project" value="TreeGrafter"/>
</dbReference>
<dbReference type="PANTHER" id="PTHR45623:SF14">
    <property type="entry name" value="CHROMODOMAIN-HELICASE-DNA-BINDING PROTEIN 1"/>
    <property type="match status" value="1"/>
</dbReference>
<dbReference type="InterPro" id="IPR056302">
    <property type="entry name" value="CHD1-2/Hrp3_HTH"/>
</dbReference>
<evidence type="ECO:0000256" key="5">
    <source>
        <dbReference type="ARBA" id="ARBA00022840"/>
    </source>
</evidence>
<dbReference type="InterPro" id="IPR041150">
    <property type="entry name" value="Cdh1_DBD"/>
</dbReference>
<dbReference type="GO" id="GO:0005524">
    <property type="term" value="F:ATP binding"/>
    <property type="evidence" value="ECO:0007669"/>
    <property type="project" value="UniProtKB-KW"/>
</dbReference>
<reference evidence="10" key="1">
    <citation type="submission" date="2023-04" db="EMBL/GenBank/DDBJ databases">
        <title>Ambrosiozyma monospora NBRC 1965.</title>
        <authorList>
            <person name="Ichikawa N."/>
            <person name="Sato H."/>
            <person name="Tonouchi N."/>
        </authorList>
    </citation>
    <scope>NUCLEOTIDE SEQUENCE</scope>
    <source>
        <strain evidence="10">NBRC 1965</strain>
    </source>
</reference>
<evidence type="ECO:0000256" key="8">
    <source>
        <dbReference type="SAM" id="MobiDB-lite"/>
    </source>
</evidence>
<feature type="domain" description="Helicase C-terminal" evidence="9">
    <location>
        <begin position="184"/>
        <end position="345"/>
    </location>
</feature>
<dbReference type="InterPro" id="IPR027417">
    <property type="entry name" value="P-loop_NTPase"/>
</dbReference>
<evidence type="ECO:0000256" key="1">
    <source>
        <dbReference type="ARBA" id="ARBA00004123"/>
    </source>
</evidence>
<keyword evidence="2" id="KW-0677">Repeat</keyword>
<feature type="compositionally biased region" description="Basic and acidic residues" evidence="8">
    <location>
        <begin position="829"/>
        <end position="841"/>
    </location>
</feature>
<evidence type="ECO:0000313" key="11">
    <source>
        <dbReference type="Proteomes" id="UP001165063"/>
    </source>
</evidence>
<dbReference type="PANTHER" id="PTHR45623">
    <property type="entry name" value="CHROMODOMAIN-HELICASE-DNA-BINDING PROTEIN 3-RELATED-RELATED"/>
    <property type="match status" value="1"/>
</dbReference>
<name>A0A9W6Z1K5_AMBMO</name>
<evidence type="ECO:0000256" key="7">
    <source>
        <dbReference type="ARBA" id="ARBA00023242"/>
    </source>
</evidence>
<comment type="caution">
    <text evidence="10">The sequence shown here is derived from an EMBL/GenBank/DDBJ whole genome shotgun (WGS) entry which is preliminary data.</text>
</comment>
<dbReference type="Gene3D" id="3.40.50.10810">
    <property type="entry name" value="Tandem AAA-ATPase domain"/>
    <property type="match status" value="1"/>
</dbReference>
<comment type="subcellular location">
    <subcellularLocation>
        <location evidence="1">Nucleus</location>
    </subcellularLocation>
</comment>
<dbReference type="GO" id="GO:0140658">
    <property type="term" value="F:ATP-dependent chromatin remodeler activity"/>
    <property type="evidence" value="ECO:0007669"/>
    <property type="project" value="TreeGrafter"/>
</dbReference>
<dbReference type="EMBL" id="BSXU01003701">
    <property type="protein sequence ID" value="GMG40349.1"/>
    <property type="molecule type" value="Genomic_DNA"/>
</dbReference>
<dbReference type="GO" id="GO:0034728">
    <property type="term" value="P:nucleosome organization"/>
    <property type="evidence" value="ECO:0007669"/>
    <property type="project" value="TreeGrafter"/>
</dbReference>
<sequence length="841" mass="95787">MTHRLKNAESSLYESLSELKIANRLLITGTPLQNNLKELAALCNFLMPGKFSIEQEIDFDTPDDEAETYIKDLQENIKPYILRRLKKDVETSLPGKTERILRVELSDIQTDYYKNILTKNYAALSKGSKGSPISFSNIMVELRKASNHPYLFDGVEESVLAKVGSRSRENILRGLIMSSGKMVLLDQLLTKLRRDGHRVLIFSQMVRILDIIGDYLQLKGQTFQRLDGTISSHKRRIAIDHFNAPNSNDFVFLLSTRAGGLGINLMTADTVIIFDSDWNPQADLQAMARAHRIGQKNHVMVYRFVSKDTVEEQVLERARKKMILEYAIISLGITDKKKTKNNEPSTGELSEILKFGASNMFNQNDNQKKLENLDLEDVLNHAEDHVTTPDLGESNLGGEEFLRQFEVTDYKADVDWDDIIPEDELKKIKEEEEKRKEEAFLQEQIAMSSRKRLAAIRPDYQDSDADYDSETTRKRKSKLDMNKLTDAQIRSVYKAILRFGNIEDRFEELIADGTLPNKNVSTLSQCYEDMLQESKDVVADYEEKKSAVLKELEAEAAAEKEANNKLPPAADGKSHPTPKMQAFYAKRREKKAILIDYRGVKNLNAETIINRPQEMKLLKSFIPEENPMAFRFQKDPKPVHGWTCQWTSIEDTHLLIGIFKFGYGAWTQIRDDPILNLQNKMFLETAPAGASKEEKDKINKRSPGAVHLVRRADYLFSFLKDLSTGGTETRDPSSALRDIKKPPRVRKKINKSSTPDADSKNGTPRPNGRGSHSSNGSPYSQPTLQQVLKKLPSKPSAHAKHSTHPYPHPPLGPKKMQQHTPPRHPLLRSVEKDLRMWESRD</sequence>
<dbReference type="Pfam" id="PF00176">
    <property type="entry name" value="SNF2-rel_dom"/>
    <property type="match status" value="1"/>
</dbReference>
<dbReference type="GO" id="GO:0003677">
    <property type="term" value="F:DNA binding"/>
    <property type="evidence" value="ECO:0007669"/>
    <property type="project" value="UniProtKB-KW"/>
</dbReference>
<feature type="region of interest" description="Disordered" evidence="8">
    <location>
        <begin position="556"/>
        <end position="577"/>
    </location>
</feature>
<keyword evidence="3" id="KW-0547">Nucleotide-binding</keyword>
<keyword evidence="4" id="KW-0378">Hydrolase</keyword>
<dbReference type="InterPro" id="IPR000330">
    <property type="entry name" value="SNF2_N"/>
</dbReference>
<dbReference type="SMART" id="SM00490">
    <property type="entry name" value="HELICc"/>
    <property type="match status" value="1"/>
</dbReference>
<dbReference type="GO" id="GO:0003682">
    <property type="term" value="F:chromatin binding"/>
    <property type="evidence" value="ECO:0007669"/>
    <property type="project" value="TreeGrafter"/>
</dbReference>
<gene>
    <name evidence="10" type="ORF">Amon01_000611700</name>
</gene>
<keyword evidence="6" id="KW-0238">DNA-binding</keyword>